<organism evidence="5 6">
    <name type="scientific">Pandoraea terrae</name>
    <dbReference type="NCBI Taxonomy" id="1537710"/>
    <lineage>
        <taxon>Bacteria</taxon>
        <taxon>Pseudomonadati</taxon>
        <taxon>Pseudomonadota</taxon>
        <taxon>Betaproteobacteria</taxon>
        <taxon>Burkholderiales</taxon>
        <taxon>Burkholderiaceae</taxon>
        <taxon>Pandoraea</taxon>
    </lineage>
</organism>
<dbReference type="InterPro" id="IPR016032">
    <property type="entry name" value="Sig_transdc_resp-reg_C-effctor"/>
</dbReference>
<dbReference type="Gene3D" id="1.25.40.10">
    <property type="entry name" value="Tetratricopeptide repeat domain"/>
    <property type="match status" value="1"/>
</dbReference>
<dbReference type="InterPro" id="IPR011990">
    <property type="entry name" value="TPR-like_helical_dom_sf"/>
</dbReference>
<evidence type="ECO:0000313" key="6">
    <source>
        <dbReference type="Proteomes" id="UP000414233"/>
    </source>
</evidence>
<dbReference type="Pfam" id="PF17874">
    <property type="entry name" value="TPR_MalT"/>
    <property type="match status" value="1"/>
</dbReference>
<dbReference type="OrthoDB" id="134985at2"/>
<evidence type="ECO:0000256" key="1">
    <source>
        <dbReference type="ARBA" id="ARBA00023015"/>
    </source>
</evidence>
<dbReference type="InterPro" id="IPR059106">
    <property type="entry name" value="WHD_MalT"/>
</dbReference>
<keyword evidence="3" id="KW-0804">Transcription</keyword>
<dbReference type="InterPro" id="IPR000792">
    <property type="entry name" value="Tscrpt_reg_LuxR_C"/>
</dbReference>
<dbReference type="AlphaFoldDB" id="A0A5E4Z0X5"/>
<dbReference type="GO" id="GO:0004674">
    <property type="term" value="F:protein serine/threonine kinase activity"/>
    <property type="evidence" value="ECO:0007669"/>
    <property type="project" value="UniProtKB-EC"/>
</dbReference>
<name>A0A5E4Z0X5_9BURK</name>
<feature type="domain" description="HTH luxR-type" evidence="4">
    <location>
        <begin position="837"/>
        <end position="902"/>
    </location>
</feature>
<protein>
    <submittedName>
        <fullName evidence="5">Serine/threonine-protein kinase PknK</fullName>
        <ecNumber evidence="5">2.7.11.1</ecNumber>
    </submittedName>
</protein>
<evidence type="ECO:0000259" key="4">
    <source>
        <dbReference type="PROSITE" id="PS50043"/>
    </source>
</evidence>
<dbReference type="SUPFAM" id="SSF52540">
    <property type="entry name" value="P-loop containing nucleoside triphosphate hydrolases"/>
    <property type="match status" value="1"/>
</dbReference>
<sequence>MSEASSFSQVSRRSLLKLRPPCASPAHIKREDLVLRIQNSDAPLVIVSAPAGYGKSTAIAQLHSQACAAAIPVAWLTLEPADNDLGRFSGYLALSLACAFPQQRHLNYESPDMSSSSAAGNSGAYQVLDALAGIESPFLLFLDDFEHITSPETIAFVIDFVSCLAYGQRVILGSRHKTGLPLGRLRVQGRLLEIEVTDLKFNSDEIRRYVNGRIKTALNDSDIQRLQQTTDGWAAALQLTTTALMNQPNPTRLLQNLSGRSKEIADYLAEDVLARLPSDHREFLLKSAVFESFCPAMCDEVFGRNDSTQMIEKTVKDNLFLQMIDADGYWYRYHPLFRDFLRSQRAAAEQFDAQLAAIHLRAARWLEGTHRGIQAVDHAIAGGDMDMAASFMANYANEFVRTGQFGVVSQWMGILPESAIQARPMLAIAGAYAMTFLHRYQDAEKLVAIIDPALTEMSEYRNELLGLRVMLGAWCDRLPEVMEVANQSVDGLENASPYVVGLIRNSVAYREIALGNYVAALGHLGIAKRALEPINAVHGLSYSQCFEGAIELLQGNVHQAHTRFAGILASIVNAGYRFTNSTAVAAAHLVEAQYELNDLDAAELLLSEYLTLIRDSCLPDHLITSYRIAARIEAIRGRTINALDILNQLQDVGDVRGIPRITAAARQDKLRLALRASDIPAGTRLLNLISSDDLWRSWRNLFPYAEDIDDPFISSVRLALVAGTAPSMIDKIHGEIRTAELHNRYRRVIRLKCLLAQAFEAARKRQQASDTLAGVLVQAQQRGLFRVIVDDAWLLKPLLESLESRPSAVSPQYLVLLIKALPSTQTIQPPSSQPHGKKAPDSNLSPRELQILRLLADGLSNKELSKKLFVTENTVETHLRRIYAKLGTKNRTQAVTFAREKQVI</sequence>
<dbReference type="InterPro" id="IPR036388">
    <property type="entry name" value="WH-like_DNA-bd_sf"/>
</dbReference>
<dbReference type="SUPFAM" id="SSF46894">
    <property type="entry name" value="C-terminal effector domain of the bipartite response regulators"/>
    <property type="match status" value="1"/>
</dbReference>
<dbReference type="EC" id="2.7.11.1" evidence="5"/>
<reference evidence="5 6" key="1">
    <citation type="submission" date="2019-08" db="EMBL/GenBank/DDBJ databases">
        <authorList>
            <person name="Peeters C."/>
        </authorList>
    </citation>
    <scope>NUCLEOTIDE SEQUENCE [LARGE SCALE GENOMIC DNA]</scope>
    <source>
        <strain evidence="5 6">LMG 30175</strain>
    </source>
</reference>
<proteinExistence type="predicted"/>
<dbReference type="SMART" id="SM00421">
    <property type="entry name" value="HTH_LUXR"/>
    <property type="match status" value="1"/>
</dbReference>
<dbReference type="Proteomes" id="UP000414233">
    <property type="component" value="Unassembled WGS sequence"/>
</dbReference>
<keyword evidence="5" id="KW-0418">Kinase</keyword>
<keyword evidence="6" id="KW-1185">Reference proteome</keyword>
<dbReference type="Pfam" id="PF00196">
    <property type="entry name" value="GerE"/>
    <property type="match status" value="1"/>
</dbReference>
<dbReference type="InterPro" id="IPR041617">
    <property type="entry name" value="TPR_MalT"/>
</dbReference>
<dbReference type="Gene3D" id="1.10.10.10">
    <property type="entry name" value="Winged helix-like DNA-binding domain superfamily/Winged helix DNA-binding domain"/>
    <property type="match status" value="1"/>
</dbReference>
<evidence type="ECO:0000256" key="3">
    <source>
        <dbReference type="ARBA" id="ARBA00023163"/>
    </source>
</evidence>
<gene>
    <name evidence="5" type="primary">pknK_2</name>
    <name evidence="5" type="ORF">PTE30175_04863</name>
</gene>
<dbReference type="GO" id="GO:0006355">
    <property type="term" value="P:regulation of DNA-templated transcription"/>
    <property type="evidence" value="ECO:0007669"/>
    <property type="project" value="InterPro"/>
</dbReference>
<keyword evidence="1" id="KW-0805">Transcription regulation</keyword>
<dbReference type="PANTHER" id="PTHR44688">
    <property type="entry name" value="DNA-BINDING TRANSCRIPTIONAL ACTIVATOR DEVR_DOSR"/>
    <property type="match status" value="1"/>
</dbReference>
<keyword evidence="2" id="KW-0238">DNA-binding</keyword>
<dbReference type="EMBL" id="CABPRZ010000029">
    <property type="protein sequence ID" value="VVE54871.1"/>
    <property type="molecule type" value="Genomic_DNA"/>
</dbReference>
<dbReference type="CDD" id="cd06170">
    <property type="entry name" value="LuxR_C_like"/>
    <property type="match status" value="1"/>
</dbReference>
<dbReference type="PRINTS" id="PR00038">
    <property type="entry name" value="HTHLUXR"/>
</dbReference>
<evidence type="ECO:0000256" key="2">
    <source>
        <dbReference type="ARBA" id="ARBA00023125"/>
    </source>
</evidence>
<dbReference type="RefSeq" id="WP_150699613.1">
    <property type="nucleotide sequence ID" value="NZ_CABPRZ010000029.1"/>
</dbReference>
<dbReference type="InterPro" id="IPR027417">
    <property type="entry name" value="P-loop_NTPase"/>
</dbReference>
<dbReference type="PANTHER" id="PTHR44688:SF16">
    <property type="entry name" value="DNA-BINDING TRANSCRIPTIONAL ACTIVATOR DEVR_DOSR"/>
    <property type="match status" value="1"/>
</dbReference>
<dbReference type="Pfam" id="PF25873">
    <property type="entry name" value="WHD_MalT"/>
    <property type="match status" value="1"/>
</dbReference>
<evidence type="ECO:0000313" key="5">
    <source>
        <dbReference type="EMBL" id="VVE54871.1"/>
    </source>
</evidence>
<dbReference type="GO" id="GO:0003677">
    <property type="term" value="F:DNA binding"/>
    <property type="evidence" value="ECO:0007669"/>
    <property type="project" value="UniProtKB-KW"/>
</dbReference>
<dbReference type="PROSITE" id="PS50043">
    <property type="entry name" value="HTH_LUXR_2"/>
    <property type="match status" value="1"/>
</dbReference>
<accession>A0A5E4Z0X5</accession>
<keyword evidence="5" id="KW-0808">Transferase</keyword>